<proteinExistence type="predicted"/>
<sequence length="102" mass="11676">MVVGVIIINVVISMICLYLAAKLWKIGKKVDKAANAILRADRGTYNVLHKAPRAIAKGETGTRKLRQKYQKLQKQVQTMRQLLLVVNFLGKFTLRRSWKTRP</sequence>
<keyword evidence="1" id="KW-0812">Transmembrane</keyword>
<dbReference type="EMBL" id="CP159837">
    <property type="protein sequence ID" value="XCM36786.1"/>
    <property type="molecule type" value="Genomic_DNA"/>
</dbReference>
<organism evidence="2">
    <name type="scientific">Planktothricoides raciborskii GIHE-MW2</name>
    <dbReference type="NCBI Taxonomy" id="2792601"/>
    <lineage>
        <taxon>Bacteria</taxon>
        <taxon>Bacillati</taxon>
        <taxon>Cyanobacteriota</taxon>
        <taxon>Cyanophyceae</taxon>
        <taxon>Oscillatoriophycideae</taxon>
        <taxon>Oscillatoriales</taxon>
        <taxon>Oscillatoriaceae</taxon>
        <taxon>Planktothricoides</taxon>
    </lineage>
</organism>
<name>A0AAU8JC61_9CYAN</name>
<reference evidence="2" key="1">
    <citation type="submission" date="2024-07" db="EMBL/GenBank/DDBJ databases">
        <authorList>
            <person name="Kim Y.J."/>
            <person name="Jeong J.Y."/>
        </authorList>
    </citation>
    <scope>NUCLEOTIDE SEQUENCE</scope>
    <source>
        <strain evidence="2">GIHE-MW2</strain>
    </source>
</reference>
<dbReference type="AlphaFoldDB" id="A0AAU8JC61"/>
<gene>
    <name evidence="2" type="ORF">ABWT76_005567</name>
</gene>
<evidence type="ECO:0000256" key="1">
    <source>
        <dbReference type="SAM" id="Phobius"/>
    </source>
</evidence>
<dbReference type="RefSeq" id="WP_054468966.1">
    <property type="nucleotide sequence ID" value="NZ_CP159837.1"/>
</dbReference>
<keyword evidence="1" id="KW-0472">Membrane</keyword>
<protein>
    <submittedName>
        <fullName evidence="2">Uncharacterized protein</fullName>
    </submittedName>
</protein>
<accession>A0AAU8JC61</accession>
<evidence type="ECO:0000313" key="2">
    <source>
        <dbReference type="EMBL" id="XCM36786.1"/>
    </source>
</evidence>
<keyword evidence="1" id="KW-1133">Transmembrane helix</keyword>
<feature type="transmembrane region" description="Helical" evidence="1">
    <location>
        <begin position="6"/>
        <end position="24"/>
    </location>
</feature>